<dbReference type="EMBL" id="JAAOCP010000002">
    <property type="protein sequence ID" value="MBJ7638217.1"/>
    <property type="molecule type" value="Genomic_DNA"/>
</dbReference>
<protein>
    <submittedName>
        <fullName evidence="5">Uncharacterized protein</fullName>
    </submittedName>
</protein>
<feature type="region of interest" description="Disordered" evidence="1">
    <location>
        <begin position="27"/>
        <end position="92"/>
    </location>
</feature>
<gene>
    <name evidence="5" type="ORF">HAU20_02285</name>
    <name evidence="4" type="ORF">HAU43_03140</name>
</gene>
<evidence type="ECO:0000313" key="6">
    <source>
        <dbReference type="Proteomes" id="UP000728106"/>
    </source>
</evidence>
<dbReference type="Proteomes" id="UP000728106">
    <property type="component" value="Unassembled WGS sequence"/>
</dbReference>
<dbReference type="RefSeq" id="WP_003607849.1">
    <property type="nucleotide sequence ID" value="NZ_ALXH01000115.1"/>
</dbReference>
<keyword evidence="3" id="KW-0732">Signal</keyword>
<feature type="signal peptide" evidence="3">
    <location>
        <begin position="1"/>
        <end position="25"/>
    </location>
</feature>
<keyword evidence="6" id="KW-1185">Reference proteome</keyword>
<feature type="compositionally biased region" description="Polar residues" evidence="1">
    <location>
        <begin position="176"/>
        <end position="210"/>
    </location>
</feature>
<reference evidence="5 6" key="2">
    <citation type="journal article" date="2021" name="Int. J. Food Microbiol.">
        <title>Safety demonstration of a microbial species for use in the food chain: Weissella confusa.</title>
        <authorList>
            <person name="Bourdichon F."/>
            <person name="Patrone V."/>
            <person name="Fontana A."/>
            <person name="Milani G."/>
            <person name="Morelli L."/>
        </authorList>
    </citation>
    <scope>NUCLEOTIDE SEQUENCE [LARGE SCALE GENOMIC DNA]</scope>
    <source>
        <strain evidence="4">CCUG 30943</strain>
        <strain evidence="5 6">CCUG 43002</strain>
    </source>
</reference>
<organism evidence="5 6">
    <name type="scientific">Weissella confusa</name>
    <name type="common">Lactobacillus confusus</name>
    <dbReference type="NCBI Taxonomy" id="1583"/>
    <lineage>
        <taxon>Bacteria</taxon>
        <taxon>Bacillati</taxon>
        <taxon>Bacillota</taxon>
        <taxon>Bacilli</taxon>
        <taxon>Lactobacillales</taxon>
        <taxon>Lactobacillaceae</taxon>
        <taxon>Weissella</taxon>
    </lineage>
</organism>
<feature type="compositionally biased region" description="Low complexity" evidence="1">
    <location>
        <begin position="79"/>
        <end position="92"/>
    </location>
</feature>
<feature type="transmembrane region" description="Helical" evidence="2">
    <location>
        <begin position="282"/>
        <end position="306"/>
    </location>
</feature>
<evidence type="ECO:0000256" key="3">
    <source>
        <dbReference type="SAM" id="SignalP"/>
    </source>
</evidence>
<evidence type="ECO:0000313" key="4">
    <source>
        <dbReference type="EMBL" id="MBJ7632100.1"/>
    </source>
</evidence>
<feature type="region of interest" description="Disordered" evidence="1">
    <location>
        <begin position="146"/>
        <end position="210"/>
    </location>
</feature>
<evidence type="ECO:0000256" key="2">
    <source>
        <dbReference type="SAM" id="Phobius"/>
    </source>
</evidence>
<comment type="caution">
    <text evidence="5">The sequence shown here is derived from an EMBL/GenBank/DDBJ whole genome shotgun (WGS) entry which is preliminary data.</text>
</comment>
<evidence type="ECO:0000313" key="5">
    <source>
        <dbReference type="EMBL" id="MBJ7638217.1"/>
    </source>
</evidence>
<name>A0A4Z0RHS9_WEICO</name>
<keyword evidence="2" id="KW-0472">Membrane</keyword>
<accession>A0A4Z0RHS9</accession>
<dbReference type="EMBL" id="JAAOCX010000003">
    <property type="protein sequence ID" value="MBJ7632100.1"/>
    <property type="molecule type" value="Genomic_DNA"/>
</dbReference>
<feature type="compositionally biased region" description="Low complexity" evidence="1">
    <location>
        <begin position="27"/>
        <end position="39"/>
    </location>
</feature>
<dbReference type="AlphaFoldDB" id="A0A4Z0RHS9"/>
<feature type="compositionally biased region" description="Polar residues" evidence="1">
    <location>
        <begin position="68"/>
        <end position="78"/>
    </location>
</feature>
<feature type="chain" id="PRO_5044616888" evidence="3">
    <location>
        <begin position="26"/>
        <end position="321"/>
    </location>
</feature>
<dbReference type="Proteomes" id="UP000808038">
    <property type="component" value="Unassembled WGS sequence"/>
</dbReference>
<feature type="compositionally biased region" description="Polar residues" evidence="1">
    <location>
        <begin position="235"/>
        <end position="250"/>
    </location>
</feature>
<feature type="compositionally biased region" description="Polar residues" evidence="1">
    <location>
        <begin position="146"/>
        <end position="156"/>
    </location>
</feature>
<evidence type="ECO:0000256" key="1">
    <source>
        <dbReference type="SAM" id="MobiDB-lite"/>
    </source>
</evidence>
<sequence>MQRATKLALLVAVASTTLTTTTGFADTATQTTPNITTPTSVADSAISEPSTPATSEAVDDPLFIPLPNVTTDSAAPSASVSSETPSDTDTSDINVVASSETDLAISLPAVLPGDKSLLTSAASSAATTEPNADITKLITDISIVDTTSESAKSSNEVAEAVGSDATTPSEEAGNKVQVSTKQKQPVTATTSTHSQSSVRPASATNVSETNGEVVKTSIHVVPAQQATANANQANVPSVKTPSSTEKNIAPDQGNQTINVVQTVAVKASNLADDVLPKAAYQFAWTPIAFVVVIVTITAWAVAYYTILRRQKMREYQILMHD</sequence>
<dbReference type="GeneID" id="57979677"/>
<feature type="region of interest" description="Disordered" evidence="1">
    <location>
        <begin position="227"/>
        <end position="250"/>
    </location>
</feature>
<keyword evidence="2" id="KW-1133">Transmembrane helix</keyword>
<keyword evidence="2" id="KW-0812">Transmembrane</keyword>
<reference evidence="5" key="1">
    <citation type="submission" date="2020-02" db="EMBL/GenBank/DDBJ databases">
        <authorList>
            <person name="Fontana A."/>
            <person name="Patrone V."/>
            <person name="Morelli L."/>
        </authorList>
    </citation>
    <scope>NUCLEOTIDE SEQUENCE</scope>
    <source>
        <strain evidence="4">CCUG 30943</strain>
        <strain evidence="5">CCUG 43002</strain>
    </source>
</reference>
<proteinExistence type="predicted"/>